<accession>A0AAD8E7K5</accession>
<dbReference type="Proteomes" id="UP001233999">
    <property type="component" value="Unassembled WGS sequence"/>
</dbReference>
<feature type="non-terminal residue" evidence="1">
    <location>
        <position position="1"/>
    </location>
</feature>
<gene>
    <name evidence="1" type="ORF">L9F63_004527</name>
</gene>
<reference evidence="1" key="2">
    <citation type="submission" date="2023-05" db="EMBL/GenBank/DDBJ databases">
        <authorList>
            <person name="Fouks B."/>
        </authorList>
    </citation>
    <scope>NUCLEOTIDE SEQUENCE</scope>
    <source>
        <strain evidence="1">Stay&amp;Tobe</strain>
        <tissue evidence="1">Testes</tissue>
    </source>
</reference>
<name>A0AAD8E7K5_DIPPU</name>
<keyword evidence="2" id="KW-1185">Reference proteome</keyword>
<evidence type="ECO:0000313" key="1">
    <source>
        <dbReference type="EMBL" id="KAJ9579821.1"/>
    </source>
</evidence>
<proteinExistence type="predicted"/>
<protein>
    <submittedName>
        <fullName evidence="1">Uncharacterized protein</fullName>
    </submittedName>
</protein>
<organism evidence="1 2">
    <name type="scientific">Diploptera punctata</name>
    <name type="common">Pacific beetle cockroach</name>
    <dbReference type="NCBI Taxonomy" id="6984"/>
    <lineage>
        <taxon>Eukaryota</taxon>
        <taxon>Metazoa</taxon>
        <taxon>Ecdysozoa</taxon>
        <taxon>Arthropoda</taxon>
        <taxon>Hexapoda</taxon>
        <taxon>Insecta</taxon>
        <taxon>Pterygota</taxon>
        <taxon>Neoptera</taxon>
        <taxon>Polyneoptera</taxon>
        <taxon>Dictyoptera</taxon>
        <taxon>Blattodea</taxon>
        <taxon>Blaberoidea</taxon>
        <taxon>Blaberidae</taxon>
        <taxon>Diplopterinae</taxon>
        <taxon>Diploptera</taxon>
    </lineage>
</organism>
<dbReference type="AlphaFoldDB" id="A0AAD8E7K5"/>
<sequence length="101" mass="11457">FPIKYDIVSCTCVEIFVLLTTMFRYQRPTTEQVACSTPEKRKRCDSDKLHLKSLQLQYVRQNACITLPVECGSVLPTCGQQIPPVKDLPSGRITMDGYRTS</sequence>
<comment type="caution">
    <text evidence="1">The sequence shown here is derived from an EMBL/GenBank/DDBJ whole genome shotgun (WGS) entry which is preliminary data.</text>
</comment>
<dbReference type="EMBL" id="JASPKZ010008375">
    <property type="protein sequence ID" value="KAJ9579821.1"/>
    <property type="molecule type" value="Genomic_DNA"/>
</dbReference>
<feature type="non-terminal residue" evidence="1">
    <location>
        <position position="101"/>
    </location>
</feature>
<reference evidence="1" key="1">
    <citation type="journal article" date="2023" name="IScience">
        <title>Live-bearing cockroach genome reveals convergent evolutionary mechanisms linked to viviparity in insects and beyond.</title>
        <authorList>
            <person name="Fouks B."/>
            <person name="Harrison M.C."/>
            <person name="Mikhailova A.A."/>
            <person name="Marchal E."/>
            <person name="English S."/>
            <person name="Carruthers M."/>
            <person name="Jennings E.C."/>
            <person name="Chiamaka E.L."/>
            <person name="Frigard R.A."/>
            <person name="Pippel M."/>
            <person name="Attardo G.M."/>
            <person name="Benoit J.B."/>
            <person name="Bornberg-Bauer E."/>
            <person name="Tobe S.S."/>
        </authorList>
    </citation>
    <scope>NUCLEOTIDE SEQUENCE</scope>
    <source>
        <strain evidence="1">Stay&amp;Tobe</strain>
    </source>
</reference>
<evidence type="ECO:0000313" key="2">
    <source>
        <dbReference type="Proteomes" id="UP001233999"/>
    </source>
</evidence>